<dbReference type="GO" id="GO:0003677">
    <property type="term" value="F:DNA binding"/>
    <property type="evidence" value="ECO:0007669"/>
    <property type="project" value="UniProtKB-UniRule"/>
</dbReference>
<dbReference type="InterPro" id="IPR038603">
    <property type="entry name" value="Znf_FCS_sf"/>
</dbReference>
<dbReference type="PANTHER" id="PTHR12247">
    <property type="entry name" value="POLYCOMB GROUP PROTEIN"/>
    <property type="match status" value="1"/>
</dbReference>
<dbReference type="EMBL" id="JAATIS010003638">
    <property type="protein sequence ID" value="KAG2463680.1"/>
    <property type="molecule type" value="Genomic_DNA"/>
</dbReference>
<gene>
    <name evidence="17" type="primary">L3mbtl2</name>
    <name evidence="17" type="ORF">GTO96_0002512</name>
</gene>
<evidence type="ECO:0000313" key="17">
    <source>
        <dbReference type="EMBL" id="KAG2463680.1"/>
    </source>
</evidence>
<dbReference type="AlphaFoldDB" id="A0A8X7X7J3"/>
<organism evidence="17 18">
    <name type="scientific">Polypterus senegalus</name>
    <name type="common">Senegal bichir</name>
    <dbReference type="NCBI Taxonomy" id="55291"/>
    <lineage>
        <taxon>Eukaryota</taxon>
        <taxon>Metazoa</taxon>
        <taxon>Chordata</taxon>
        <taxon>Craniata</taxon>
        <taxon>Vertebrata</taxon>
        <taxon>Euteleostomi</taxon>
        <taxon>Actinopterygii</taxon>
        <taxon>Polypteriformes</taxon>
        <taxon>Polypteridae</taxon>
        <taxon>Polypterus</taxon>
    </lineage>
</organism>
<keyword evidence="9" id="KW-0804">Transcription</keyword>
<feature type="compositionally biased region" description="Basic and acidic residues" evidence="14">
    <location>
        <begin position="92"/>
        <end position="107"/>
    </location>
</feature>
<dbReference type="GO" id="GO:0003682">
    <property type="term" value="F:chromatin binding"/>
    <property type="evidence" value="ECO:0007669"/>
    <property type="project" value="TreeGrafter"/>
</dbReference>
<feature type="domain" description="FCS-type" evidence="16">
    <location>
        <begin position="168"/>
        <end position="203"/>
    </location>
</feature>
<feature type="repeat" description="MBT" evidence="13">
    <location>
        <begin position="429"/>
        <end position="533"/>
    </location>
</feature>
<dbReference type="SMART" id="SM00692">
    <property type="entry name" value="DM3"/>
    <property type="match status" value="1"/>
</dbReference>
<proteinExistence type="predicted"/>
<reference evidence="17 18" key="1">
    <citation type="journal article" date="2021" name="Cell">
        <title>Tracing the genetic footprints of vertebrate landing in non-teleost ray-finned fishes.</title>
        <authorList>
            <person name="Bi X."/>
            <person name="Wang K."/>
            <person name="Yang L."/>
            <person name="Pan H."/>
            <person name="Jiang H."/>
            <person name="Wei Q."/>
            <person name="Fang M."/>
            <person name="Yu H."/>
            <person name="Zhu C."/>
            <person name="Cai Y."/>
            <person name="He Y."/>
            <person name="Gan X."/>
            <person name="Zeng H."/>
            <person name="Yu D."/>
            <person name="Zhu Y."/>
            <person name="Jiang H."/>
            <person name="Qiu Q."/>
            <person name="Yang H."/>
            <person name="Zhang Y.E."/>
            <person name="Wang W."/>
            <person name="Zhu M."/>
            <person name="He S."/>
            <person name="Zhang G."/>
        </authorList>
    </citation>
    <scope>NUCLEOTIDE SEQUENCE [LARGE SCALE GENOMIC DNA]</scope>
    <source>
        <strain evidence="17">Bchr_013</strain>
    </source>
</reference>
<evidence type="ECO:0000256" key="7">
    <source>
        <dbReference type="ARBA" id="ARBA00023015"/>
    </source>
</evidence>
<keyword evidence="3" id="KW-0677">Repeat</keyword>
<dbReference type="PANTHER" id="PTHR12247:SF64">
    <property type="entry name" value="LETHAL(3)MALIGNANT BRAIN TUMOR-LIKE PROTEIN 2"/>
    <property type="match status" value="1"/>
</dbReference>
<dbReference type="GO" id="GO:0005634">
    <property type="term" value="C:nucleus"/>
    <property type="evidence" value="ECO:0007669"/>
    <property type="project" value="UniProtKB-SubCell"/>
</dbReference>
<dbReference type="InterPro" id="IPR004092">
    <property type="entry name" value="Mbt"/>
</dbReference>
<dbReference type="GO" id="GO:0008270">
    <property type="term" value="F:zinc ion binding"/>
    <property type="evidence" value="ECO:0007669"/>
    <property type="project" value="UniProtKB-KW"/>
</dbReference>
<evidence type="ECO:0000256" key="9">
    <source>
        <dbReference type="ARBA" id="ARBA00023163"/>
    </source>
</evidence>
<feature type="region of interest" description="Disordered" evidence="14">
    <location>
        <begin position="89"/>
        <end position="112"/>
    </location>
</feature>
<name>A0A8X7X7J3_POLSE</name>
<evidence type="ECO:0000256" key="3">
    <source>
        <dbReference type="ARBA" id="ARBA00022737"/>
    </source>
</evidence>
<keyword evidence="4 12" id="KW-0863">Zinc-finger</keyword>
<dbReference type="InterPro" id="IPR006612">
    <property type="entry name" value="THAP_Znf"/>
</dbReference>
<keyword evidence="2" id="KW-0479">Metal-binding</keyword>
<dbReference type="GO" id="GO:0006325">
    <property type="term" value="P:chromatin organization"/>
    <property type="evidence" value="ECO:0007669"/>
    <property type="project" value="UniProtKB-KW"/>
</dbReference>
<feature type="repeat" description="MBT" evidence="13">
    <location>
        <begin position="254"/>
        <end position="304"/>
    </location>
</feature>
<feature type="non-terminal residue" evidence="17">
    <location>
        <position position="1"/>
    </location>
</feature>
<feature type="repeat" description="MBT" evidence="13">
    <location>
        <begin position="541"/>
        <end position="637"/>
    </location>
</feature>
<keyword evidence="6" id="KW-0156">Chromatin regulator</keyword>
<dbReference type="InterPro" id="IPR012313">
    <property type="entry name" value="Znf_FCS"/>
</dbReference>
<feature type="domain" description="THAP-type" evidence="15">
    <location>
        <begin position="1"/>
        <end position="87"/>
    </location>
</feature>
<evidence type="ECO:0000256" key="4">
    <source>
        <dbReference type="ARBA" id="ARBA00022771"/>
    </source>
</evidence>
<dbReference type="CDD" id="cd20100">
    <property type="entry name" value="MBT_dSfmbt-like_rpt4"/>
    <property type="match status" value="1"/>
</dbReference>
<evidence type="ECO:0000256" key="11">
    <source>
        <dbReference type="PROSITE-ProRule" id="PRU00309"/>
    </source>
</evidence>
<evidence type="ECO:0000256" key="14">
    <source>
        <dbReference type="SAM" id="MobiDB-lite"/>
    </source>
</evidence>
<dbReference type="Proteomes" id="UP000886611">
    <property type="component" value="Unassembled WGS sequence"/>
</dbReference>
<dbReference type="GO" id="GO:0042393">
    <property type="term" value="F:histone binding"/>
    <property type="evidence" value="ECO:0007669"/>
    <property type="project" value="TreeGrafter"/>
</dbReference>
<comment type="caution">
    <text evidence="17">The sequence shown here is derived from an EMBL/GenBank/DDBJ whole genome shotgun (WGS) entry which is preliminary data.</text>
</comment>
<evidence type="ECO:0000259" key="15">
    <source>
        <dbReference type="PROSITE" id="PS50950"/>
    </source>
</evidence>
<accession>A0A8X7X7J3</accession>
<feature type="compositionally biased region" description="Basic and acidic residues" evidence="14">
    <location>
        <begin position="130"/>
        <end position="145"/>
    </location>
</feature>
<keyword evidence="18" id="KW-1185">Reference proteome</keyword>
<evidence type="ECO:0000256" key="5">
    <source>
        <dbReference type="ARBA" id="ARBA00022833"/>
    </source>
</evidence>
<keyword evidence="7" id="KW-0805">Transcription regulation</keyword>
<feature type="region of interest" description="Disordered" evidence="14">
    <location>
        <begin position="127"/>
        <end position="155"/>
    </location>
</feature>
<evidence type="ECO:0000256" key="2">
    <source>
        <dbReference type="ARBA" id="ARBA00022723"/>
    </source>
</evidence>
<dbReference type="SMART" id="SM00561">
    <property type="entry name" value="MBT"/>
    <property type="match status" value="4"/>
</dbReference>
<feature type="repeat" description="MBT" evidence="13">
    <location>
        <begin position="324"/>
        <end position="424"/>
    </location>
</feature>
<comment type="subcellular location">
    <subcellularLocation>
        <location evidence="1">Nucleus</location>
    </subcellularLocation>
</comment>
<dbReference type="PROSITE" id="PS51024">
    <property type="entry name" value="ZF_FCS"/>
    <property type="match status" value="1"/>
</dbReference>
<dbReference type="Gene3D" id="3.30.60.160">
    <property type="match status" value="1"/>
</dbReference>
<evidence type="ECO:0000256" key="1">
    <source>
        <dbReference type="ARBA" id="ARBA00004123"/>
    </source>
</evidence>
<evidence type="ECO:0000256" key="13">
    <source>
        <dbReference type="PROSITE-ProRule" id="PRU00459"/>
    </source>
</evidence>
<sequence>MPKCIAPGCRNTSENTVGVSFFRLPLQNEALLRQWCDNLDIVSPLHPGRRVCSTHFTPDCIQSNLWARYMGTKSKRRLIIGSVPTIPFPESNQRRVAEPQPKPKLEDPVLNDGSSLDLEDLQLFGGYSPDHLDNSGEETQGKNDSEEGTEAQPLFRTEVSSGKVKGLRGSNSEPAVCEMCGVVGTKDTFFSKTKRFCNVSCSRSYSSNSKKASILARLQGKPPTKKAKVLQKTTWPSKPGTLANSQRAVQQQESTRISHAGYRALMRYEGFENDDTHDFWCNLGTTEIHPIGWCAVNGKLLVPPQIDTFIICLNFNEGLHEKIDDWKAYLTKRLVGAKTLPVDFYVKMAESMKYPFRQGMRVEVVDKDQLSCTRSAIVDTVIGGRLRLLYEDGNTESEFWCHMSSPILHPVGWSQQVGHKMRKYGNKSNTGSNPVARKVYCDASSTLFKKARIVYTEGGFFEVGMKLEAIDPLNLGNICVATVQKVLLDGYLMIGLDITETPDSNNWFCFHASSHAIFPAGFCDRNEITLTLPFGYDKISFSWSQYLKNTGSRAAPPRLFNTDRPNHGFKPGMKLEAVDLMEPRLICVATVCWTVGRLLRIHFDGWDDDYDQWVDYESPDIYPVGWCELIGLQLQPPLSAEEHLNKPKQEQKKKKPLGKRKRKLLRKKLASLIAKNRPPRRPKVEPSILPNPEEQQVPLVLKSEEKGEDICEIPSCSILLSEVLSCCVLKILHFSPVAVFVDSKENEELSGTGDSRDVTQLVIKTELNE</sequence>
<keyword evidence="8 11" id="KW-0238">DNA-binding</keyword>
<dbReference type="SUPFAM" id="SSF63748">
    <property type="entry name" value="Tudor/PWWP/MBT"/>
    <property type="match status" value="4"/>
</dbReference>
<protein>
    <submittedName>
        <fullName evidence="17">LMBL2 protein</fullName>
    </submittedName>
</protein>
<dbReference type="Pfam" id="PF02820">
    <property type="entry name" value="MBT"/>
    <property type="match status" value="4"/>
</dbReference>
<dbReference type="Gene3D" id="6.20.210.20">
    <property type="entry name" value="THAP domain"/>
    <property type="match status" value="1"/>
</dbReference>
<evidence type="ECO:0000256" key="8">
    <source>
        <dbReference type="ARBA" id="ARBA00023125"/>
    </source>
</evidence>
<dbReference type="PROSITE" id="PS50950">
    <property type="entry name" value="ZF_THAP"/>
    <property type="match status" value="1"/>
</dbReference>
<keyword evidence="5" id="KW-0862">Zinc</keyword>
<dbReference type="Gene3D" id="2.30.30.140">
    <property type="match status" value="4"/>
</dbReference>
<evidence type="ECO:0000313" key="18">
    <source>
        <dbReference type="Proteomes" id="UP000886611"/>
    </source>
</evidence>
<dbReference type="PROSITE" id="PS51079">
    <property type="entry name" value="MBT"/>
    <property type="match status" value="4"/>
</dbReference>
<dbReference type="InterPro" id="IPR038441">
    <property type="entry name" value="THAP_Znf_sf"/>
</dbReference>
<evidence type="ECO:0000256" key="6">
    <source>
        <dbReference type="ARBA" id="ARBA00022853"/>
    </source>
</evidence>
<dbReference type="InterPro" id="IPR050548">
    <property type="entry name" value="PcG_chromatin_remod_factors"/>
</dbReference>
<evidence type="ECO:0000256" key="12">
    <source>
        <dbReference type="PROSITE-ProRule" id="PRU00367"/>
    </source>
</evidence>
<dbReference type="FunFam" id="3.30.60.160:FF:000001">
    <property type="entry name" value="MBT domain-containing protein 1 isoform X1"/>
    <property type="match status" value="1"/>
</dbReference>
<evidence type="ECO:0000259" key="16">
    <source>
        <dbReference type="PROSITE" id="PS51024"/>
    </source>
</evidence>
<evidence type="ECO:0000256" key="10">
    <source>
        <dbReference type="ARBA" id="ARBA00023242"/>
    </source>
</evidence>
<dbReference type="Pfam" id="PF21319">
    <property type="entry name" value="zf-FCS_1"/>
    <property type="match status" value="1"/>
</dbReference>
<feature type="non-terminal residue" evidence="17">
    <location>
        <position position="769"/>
    </location>
</feature>
<dbReference type="Pfam" id="PF05485">
    <property type="entry name" value="THAP"/>
    <property type="match status" value="1"/>
</dbReference>
<dbReference type="SMART" id="SM00980">
    <property type="entry name" value="THAP"/>
    <property type="match status" value="1"/>
</dbReference>
<dbReference type="GO" id="GO:0045892">
    <property type="term" value="P:negative regulation of DNA-templated transcription"/>
    <property type="evidence" value="ECO:0007669"/>
    <property type="project" value="TreeGrafter"/>
</dbReference>
<dbReference type="SUPFAM" id="SSF57716">
    <property type="entry name" value="Glucocorticoid receptor-like (DNA-binding domain)"/>
    <property type="match status" value="1"/>
</dbReference>
<keyword evidence="10" id="KW-0539">Nucleus</keyword>